<dbReference type="InterPro" id="IPR016181">
    <property type="entry name" value="Acyl_CoA_acyltransferase"/>
</dbReference>
<dbReference type="RefSeq" id="WP_200270796.1">
    <property type="nucleotide sequence ID" value="NZ_JAENHN010000043.1"/>
</dbReference>
<gene>
    <name evidence="2" type="ORF">JHL18_15465</name>
</gene>
<reference evidence="3" key="1">
    <citation type="submission" date="2021-01" db="EMBL/GenBank/DDBJ databases">
        <title>Genome public.</title>
        <authorList>
            <person name="Liu C."/>
            <person name="Sun Q."/>
        </authorList>
    </citation>
    <scope>NUCLEOTIDE SEQUENCE [LARGE SCALE GENOMIC DNA]</scope>
    <source>
        <strain evidence="3">YIM B02505</strain>
    </source>
</reference>
<keyword evidence="3" id="KW-1185">Reference proteome</keyword>
<sequence>MEKSFIDMTIKTYLAEQFFCKVAELEKEQNFFTINSRSELPYIKIMTYNKCVVICTSEALHLKVKEALTDKNRDEIFEFPFIYGQTIHFIPDVKKVQRLPLPKDYSYELLKGSDIQKLKYIKGFDNSLSFDDNAHTRADIIFLAKKDNEIIGVAGASAETNSLWEVGVDVKPEYRRGGIGAALVANLTVDIMELGVVPFYSASVTNIGSQIVASRSGYMPGWVDTYGNTLDGSSVYNDLIKNLVL</sequence>
<comment type="caution">
    <text evidence="2">The sequence shown here is derived from an EMBL/GenBank/DDBJ whole genome shotgun (WGS) entry which is preliminary data.</text>
</comment>
<accession>A0ABS1ERQ6</accession>
<dbReference type="InterPro" id="IPR000182">
    <property type="entry name" value="GNAT_dom"/>
</dbReference>
<name>A0ABS1ERQ6_9CLOT</name>
<evidence type="ECO:0000313" key="3">
    <source>
        <dbReference type="Proteomes" id="UP000596739"/>
    </source>
</evidence>
<organism evidence="2 3">
    <name type="scientific">Clostridium yunnanense</name>
    <dbReference type="NCBI Taxonomy" id="2800325"/>
    <lineage>
        <taxon>Bacteria</taxon>
        <taxon>Bacillati</taxon>
        <taxon>Bacillota</taxon>
        <taxon>Clostridia</taxon>
        <taxon>Eubacteriales</taxon>
        <taxon>Clostridiaceae</taxon>
        <taxon>Clostridium</taxon>
    </lineage>
</organism>
<dbReference type="CDD" id="cd04301">
    <property type="entry name" value="NAT_SF"/>
    <property type="match status" value="1"/>
</dbReference>
<feature type="domain" description="N-acetyltransferase" evidence="1">
    <location>
        <begin position="105"/>
        <end position="231"/>
    </location>
</feature>
<dbReference type="Proteomes" id="UP000596739">
    <property type="component" value="Unassembled WGS sequence"/>
</dbReference>
<dbReference type="Pfam" id="PF00583">
    <property type="entry name" value="Acetyltransf_1"/>
    <property type="match status" value="1"/>
</dbReference>
<dbReference type="SUPFAM" id="SSF55729">
    <property type="entry name" value="Acyl-CoA N-acyltransferases (Nat)"/>
    <property type="match status" value="1"/>
</dbReference>
<dbReference type="PROSITE" id="PS51186">
    <property type="entry name" value="GNAT"/>
    <property type="match status" value="1"/>
</dbReference>
<dbReference type="Gene3D" id="3.40.630.30">
    <property type="match status" value="1"/>
</dbReference>
<evidence type="ECO:0000259" key="1">
    <source>
        <dbReference type="PROSITE" id="PS51186"/>
    </source>
</evidence>
<dbReference type="EMBL" id="JAENHN010000043">
    <property type="protein sequence ID" value="MBK1812020.1"/>
    <property type="molecule type" value="Genomic_DNA"/>
</dbReference>
<protein>
    <submittedName>
        <fullName evidence="2">GNAT family N-acetyltransferase</fullName>
    </submittedName>
</protein>
<proteinExistence type="predicted"/>
<evidence type="ECO:0000313" key="2">
    <source>
        <dbReference type="EMBL" id="MBK1812020.1"/>
    </source>
</evidence>